<reference evidence="1 2" key="1">
    <citation type="submission" date="2019-03" db="EMBL/GenBank/DDBJ databases">
        <title>Flavobacterium AR-3-4 sp. nov. isolated from arctic soil.</title>
        <authorList>
            <person name="Chaudhary D.K."/>
        </authorList>
    </citation>
    <scope>NUCLEOTIDE SEQUENCE [LARGE SCALE GENOMIC DNA]</scope>
    <source>
        <strain evidence="1 2">AR-3-4</strain>
    </source>
</reference>
<dbReference type="Proteomes" id="UP000295479">
    <property type="component" value="Unassembled WGS sequence"/>
</dbReference>
<dbReference type="EMBL" id="SMFK01000012">
    <property type="protein sequence ID" value="TDD95033.1"/>
    <property type="molecule type" value="Genomic_DNA"/>
</dbReference>
<dbReference type="RefSeq" id="WP_132007713.1">
    <property type="nucleotide sequence ID" value="NZ_SMFK01000012.1"/>
</dbReference>
<keyword evidence="2" id="KW-1185">Reference proteome</keyword>
<name>A0A4R5CA10_9FLAO</name>
<protein>
    <submittedName>
        <fullName evidence="1">Uncharacterized protein</fullName>
    </submittedName>
</protein>
<dbReference type="AlphaFoldDB" id="A0A4R5CA10"/>
<proteinExistence type="predicted"/>
<organism evidence="1 2">
    <name type="scientific">Flavobacterium cellulosilyticum</name>
    <dbReference type="NCBI Taxonomy" id="2541731"/>
    <lineage>
        <taxon>Bacteria</taxon>
        <taxon>Pseudomonadati</taxon>
        <taxon>Bacteroidota</taxon>
        <taxon>Flavobacteriia</taxon>
        <taxon>Flavobacteriales</taxon>
        <taxon>Flavobacteriaceae</taxon>
        <taxon>Flavobacterium</taxon>
    </lineage>
</organism>
<comment type="caution">
    <text evidence="1">The sequence shown here is derived from an EMBL/GenBank/DDBJ whole genome shotgun (WGS) entry which is preliminary data.</text>
</comment>
<evidence type="ECO:0000313" key="2">
    <source>
        <dbReference type="Proteomes" id="UP000295479"/>
    </source>
</evidence>
<sequence>MSNKMDGDAPFISLITGSILSLDTGETTIVGSDKKLVFSTKYYVFFFYEKIMIDDHFNK</sequence>
<gene>
    <name evidence="1" type="ORF">E0F76_14700</name>
</gene>
<evidence type="ECO:0000313" key="1">
    <source>
        <dbReference type="EMBL" id="TDD95033.1"/>
    </source>
</evidence>
<accession>A0A4R5CA10</accession>